<comment type="subcellular location">
    <subcellularLocation>
        <location evidence="1">Cell membrane</location>
        <topology evidence="1">Multi-pass membrane protein</topology>
    </subcellularLocation>
</comment>
<dbReference type="Pfam" id="PF07885">
    <property type="entry name" value="Ion_trans_2"/>
    <property type="match status" value="1"/>
</dbReference>
<keyword evidence="5" id="KW-0813">Transport</keyword>
<keyword evidence="2" id="KW-0472">Membrane</keyword>
<feature type="transmembrane region" description="Helical" evidence="2">
    <location>
        <begin position="38"/>
        <end position="59"/>
    </location>
</feature>
<dbReference type="InterPro" id="IPR036721">
    <property type="entry name" value="RCK_C_sf"/>
</dbReference>
<evidence type="ECO:0000256" key="2">
    <source>
        <dbReference type="SAM" id="Phobius"/>
    </source>
</evidence>
<dbReference type="Proteomes" id="UP001499909">
    <property type="component" value="Unassembled WGS sequence"/>
</dbReference>
<keyword evidence="6" id="KW-1185">Reference proteome</keyword>
<dbReference type="SUPFAM" id="SSF51735">
    <property type="entry name" value="NAD(P)-binding Rossmann-fold domains"/>
    <property type="match status" value="1"/>
</dbReference>
<comment type="caution">
    <text evidence="5">The sequence shown here is derived from an EMBL/GenBank/DDBJ whole genome shotgun (WGS) entry which is preliminary data.</text>
</comment>
<dbReference type="InterPro" id="IPR050721">
    <property type="entry name" value="Trk_Ktr_HKT_K-transport"/>
</dbReference>
<proteinExistence type="predicted"/>
<dbReference type="InterPro" id="IPR006037">
    <property type="entry name" value="RCK_C"/>
</dbReference>
<dbReference type="SUPFAM" id="SSF81324">
    <property type="entry name" value="Voltage-gated potassium channels"/>
    <property type="match status" value="1"/>
</dbReference>
<dbReference type="PROSITE" id="PS51201">
    <property type="entry name" value="RCK_N"/>
    <property type="match status" value="1"/>
</dbReference>
<accession>A0ABP7NHU2</accession>
<evidence type="ECO:0000259" key="4">
    <source>
        <dbReference type="PROSITE" id="PS51202"/>
    </source>
</evidence>
<sequence length="375" mass="40924">MSGTDCFSVLSSNISAPTMPSTTNNLLILWKRANLSRFVLALVLAGVSFGVGIIGFTLIEGYNLLDAVYMTMITVSTVGFGELHPMSPHGRLFVSIYIFFNLLVIAYLVSVLTTYIFDGELRTIFKMFKSDHEIRGYSDHVIVCGFGRNGRKAYHELRANGARVVVVEQNQDLLRDALEEGDGAVPAVFGDATTDETLRAAGVEKARALITALPKDADNVFVALTARELNPGLKIIARASLKTSESKLLRAGADSVVMPDEIGGSHMANLVMRPEVIRFLEMINGLGPNKLRLEELSYRDLGQQWKGMSIRELDIRSRTGATVIGLKLNTGEFVVSPNADTRPEGGDILLVLGTEEQVAALVMAFKYLGPAARRR</sequence>
<name>A0ABP7NHU2_9BACT</name>
<dbReference type="PROSITE" id="PS51202">
    <property type="entry name" value="RCK_C"/>
    <property type="match status" value="1"/>
</dbReference>
<evidence type="ECO:0000259" key="3">
    <source>
        <dbReference type="PROSITE" id="PS51201"/>
    </source>
</evidence>
<dbReference type="Pfam" id="PF02080">
    <property type="entry name" value="TrkA_C"/>
    <property type="match status" value="1"/>
</dbReference>
<evidence type="ECO:0000313" key="5">
    <source>
        <dbReference type="EMBL" id="GAA3947595.1"/>
    </source>
</evidence>
<dbReference type="GO" id="GO:0034220">
    <property type="term" value="P:monoatomic ion transmembrane transport"/>
    <property type="evidence" value="ECO:0007669"/>
    <property type="project" value="UniProtKB-KW"/>
</dbReference>
<evidence type="ECO:0000256" key="1">
    <source>
        <dbReference type="ARBA" id="ARBA00004651"/>
    </source>
</evidence>
<dbReference type="Gene3D" id="1.10.287.70">
    <property type="match status" value="1"/>
</dbReference>
<keyword evidence="2" id="KW-1133">Transmembrane helix</keyword>
<evidence type="ECO:0000313" key="6">
    <source>
        <dbReference type="Proteomes" id="UP001499909"/>
    </source>
</evidence>
<dbReference type="InterPro" id="IPR036291">
    <property type="entry name" value="NAD(P)-bd_dom_sf"/>
</dbReference>
<feature type="transmembrane region" description="Helical" evidence="2">
    <location>
        <begin position="92"/>
        <end position="117"/>
    </location>
</feature>
<dbReference type="InterPro" id="IPR013099">
    <property type="entry name" value="K_chnl_dom"/>
</dbReference>
<dbReference type="Gene3D" id="3.30.70.1450">
    <property type="entry name" value="Regulator of K+ conductance, C-terminal domain"/>
    <property type="match status" value="1"/>
</dbReference>
<keyword evidence="5" id="KW-0407">Ion channel</keyword>
<dbReference type="Pfam" id="PF02254">
    <property type="entry name" value="TrkA_N"/>
    <property type="match status" value="1"/>
</dbReference>
<dbReference type="SUPFAM" id="SSF116726">
    <property type="entry name" value="TrkA C-terminal domain-like"/>
    <property type="match status" value="1"/>
</dbReference>
<keyword evidence="5" id="KW-0406">Ion transport</keyword>
<dbReference type="Gene3D" id="3.40.50.720">
    <property type="entry name" value="NAD(P)-binding Rossmann-like Domain"/>
    <property type="match status" value="1"/>
</dbReference>
<feature type="domain" description="RCK N-terminal" evidence="3">
    <location>
        <begin position="138"/>
        <end position="258"/>
    </location>
</feature>
<dbReference type="EMBL" id="BAABDH010000103">
    <property type="protein sequence ID" value="GAA3947595.1"/>
    <property type="molecule type" value="Genomic_DNA"/>
</dbReference>
<dbReference type="PANTHER" id="PTHR43833:SF9">
    <property type="entry name" value="POTASSIUM CHANNEL PROTEIN YUGO-RELATED"/>
    <property type="match status" value="1"/>
</dbReference>
<dbReference type="InterPro" id="IPR003148">
    <property type="entry name" value="RCK_N"/>
</dbReference>
<dbReference type="PANTHER" id="PTHR43833">
    <property type="entry name" value="POTASSIUM CHANNEL PROTEIN 2-RELATED-RELATED"/>
    <property type="match status" value="1"/>
</dbReference>
<protein>
    <submittedName>
        <fullName evidence="5">Potassium channel protein</fullName>
    </submittedName>
</protein>
<reference evidence="6" key="1">
    <citation type="journal article" date="2019" name="Int. J. Syst. Evol. Microbiol.">
        <title>The Global Catalogue of Microorganisms (GCM) 10K type strain sequencing project: providing services to taxonomists for standard genome sequencing and annotation.</title>
        <authorList>
            <consortium name="The Broad Institute Genomics Platform"/>
            <consortium name="The Broad Institute Genome Sequencing Center for Infectious Disease"/>
            <person name="Wu L."/>
            <person name="Ma J."/>
        </authorList>
    </citation>
    <scope>NUCLEOTIDE SEQUENCE [LARGE SCALE GENOMIC DNA]</scope>
    <source>
        <strain evidence="6">JCM 17214</strain>
    </source>
</reference>
<organism evidence="5 6">
    <name type="scientific">Hymenobacter algoricola</name>
    <dbReference type="NCBI Taxonomy" id="486267"/>
    <lineage>
        <taxon>Bacteria</taxon>
        <taxon>Pseudomonadati</taxon>
        <taxon>Bacteroidota</taxon>
        <taxon>Cytophagia</taxon>
        <taxon>Cytophagales</taxon>
        <taxon>Hymenobacteraceae</taxon>
        <taxon>Hymenobacter</taxon>
    </lineage>
</organism>
<keyword evidence="2" id="KW-0812">Transmembrane</keyword>
<feature type="domain" description="RCK C-terminal" evidence="4">
    <location>
        <begin position="280"/>
        <end position="368"/>
    </location>
</feature>
<gene>
    <name evidence="5" type="ORF">GCM10022406_31670</name>
</gene>